<evidence type="ECO:0000256" key="5">
    <source>
        <dbReference type="SAM" id="SignalP"/>
    </source>
</evidence>
<evidence type="ECO:0000256" key="2">
    <source>
        <dbReference type="ARBA" id="ARBA00022729"/>
    </source>
</evidence>
<evidence type="ECO:0000313" key="8">
    <source>
        <dbReference type="Proteomes" id="UP001595456"/>
    </source>
</evidence>
<dbReference type="Gene3D" id="2.60.40.10">
    <property type="entry name" value="Immunoglobulins"/>
    <property type="match status" value="1"/>
</dbReference>
<dbReference type="InterPro" id="IPR002772">
    <property type="entry name" value="Glyco_hydro_3_C"/>
</dbReference>
<keyword evidence="8" id="KW-1185">Reference proteome</keyword>
<dbReference type="Pfam" id="PF00933">
    <property type="entry name" value="Glyco_hydro_3"/>
    <property type="match status" value="1"/>
</dbReference>
<sequence length="811" mass="87166">MRTILRASLAASAALMALTGPVETPALAQGAPAGSTPADQARLARPPADAPYRNPALPTAQRVADLLARMTLEEKVAQIITLWDNKVEIQNADHSFSPALASQRIPHGLGMLARPSDLAGPTSPRVNPPRSIEDSLEYVRQMQDWAINETRLGIPVLFHEESLHGLAARDATSFPQSIALASTWNPDLVRQVNDYIASEVRARGVHLVLSPVVDIVRDPRWGRIEETFGEDPFLVGEMGVAAVEGLQGPGRDHRLGEGQVFATLKHMTGHGQPESGTNIGPAPISERTLREAFFPPFEQVVRRTAIAAVMASYNEIDGVPSHSSDWLLKDVLRGEWGFQGAVVSDYYAIEQMAEIHRIVPDIPSAARLALNAGVDIDLPVGAAFSTLPAQVAAGLVDTARIDEAVSRMLAIKFDAGLFENPYGDLAAAQRSNTEEGIALARRAAEASLILLKNEGGTLPLALPEAGAARPTIAVIGPNAAVARLGGYYGIPRATVSPLDGIRAAVGDRANIIHAEGVRITEDDDWWADEVTLADPAENRARIAEAVDAARGADTILLFIGDTEQTSREAWANEHLGDRTSLDLVGEQNELFTALKALGKPVVAVLVNGRPPSYPLIAEQADAILESWYAGEQQGHAIADALFGRINPGGKLPVTVAREVGQLPVFYNHKPTARRGYLFSEVSPLYPFGFGLSYTSFAFGEPTLSSDTIRAGEAVTVRVPVTNTGARAGDEVVQVYLRDEVSSVTRPVKELAGFQRVTLEPGETRMVDITIRPESFALWNRDMQRVIEPGTFTIMAGPNSVDLVSTTLEIVQ</sequence>
<proteinExistence type="inferred from homology"/>
<name>A0ABV7ECB1_9SPHN</name>
<dbReference type="InterPro" id="IPR036962">
    <property type="entry name" value="Glyco_hydro_3_N_sf"/>
</dbReference>
<dbReference type="Proteomes" id="UP001595456">
    <property type="component" value="Unassembled WGS sequence"/>
</dbReference>
<feature type="region of interest" description="Disordered" evidence="4">
    <location>
        <begin position="27"/>
        <end position="55"/>
    </location>
</feature>
<dbReference type="SUPFAM" id="SSF51445">
    <property type="entry name" value="(Trans)glycosidases"/>
    <property type="match status" value="1"/>
</dbReference>
<dbReference type="GO" id="GO:0016787">
    <property type="term" value="F:hydrolase activity"/>
    <property type="evidence" value="ECO:0007669"/>
    <property type="project" value="UniProtKB-KW"/>
</dbReference>
<keyword evidence="3 7" id="KW-0378">Hydrolase</keyword>
<dbReference type="Pfam" id="PF01915">
    <property type="entry name" value="Glyco_hydro_3_C"/>
    <property type="match status" value="1"/>
</dbReference>
<dbReference type="RefSeq" id="WP_336924306.1">
    <property type="nucleotide sequence ID" value="NZ_JBANRO010000001.1"/>
</dbReference>
<feature type="signal peptide" evidence="5">
    <location>
        <begin position="1"/>
        <end position="28"/>
    </location>
</feature>
<keyword evidence="2 5" id="KW-0732">Signal</keyword>
<dbReference type="Gene3D" id="3.20.20.300">
    <property type="entry name" value="Glycoside hydrolase, family 3, N-terminal domain"/>
    <property type="match status" value="1"/>
</dbReference>
<evidence type="ECO:0000256" key="4">
    <source>
        <dbReference type="SAM" id="MobiDB-lite"/>
    </source>
</evidence>
<evidence type="ECO:0000256" key="1">
    <source>
        <dbReference type="ARBA" id="ARBA00005336"/>
    </source>
</evidence>
<dbReference type="SUPFAM" id="SSF52279">
    <property type="entry name" value="Beta-D-glucan exohydrolase, C-terminal domain"/>
    <property type="match status" value="1"/>
</dbReference>
<dbReference type="InterPro" id="IPR013783">
    <property type="entry name" value="Ig-like_fold"/>
</dbReference>
<protein>
    <submittedName>
        <fullName evidence="7">Glycoside hydrolase family 3 N-terminal domain-containing protein</fullName>
    </submittedName>
</protein>
<gene>
    <name evidence="7" type="ORF">ACFODU_15620</name>
</gene>
<evidence type="ECO:0000313" key="7">
    <source>
        <dbReference type="EMBL" id="MFC3099226.1"/>
    </source>
</evidence>
<dbReference type="InterPro" id="IPR026891">
    <property type="entry name" value="Fn3-like"/>
</dbReference>
<feature type="domain" description="Fibronectin type III-like" evidence="6">
    <location>
        <begin position="730"/>
        <end position="799"/>
    </location>
</feature>
<comment type="caution">
    <text evidence="7">The sequence shown here is derived from an EMBL/GenBank/DDBJ whole genome shotgun (WGS) entry which is preliminary data.</text>
</comment>
<comment type="similarity">
    <text evidence="1">Belongs to the glycosyl hydrolase 3 family.</text>
</comment>
<reference evidence="8" key="1">
    <citation type="journal article" date="2019" name="Int. J. Syst. Evol. Microbiol.">
        <title>The Global Catalogue of Microorganisms (GCM) 10K type strain sequencing project: providing services to taxonomists for standard genome sequencing and annotation.</title>
        <authorList>
            <consortium name="The Broad Institute Genomics Platform"/>
            <consortium name="The Broad Institute Genome Sequencing Center for Infectious Disease"/>
            <person name="Wu L."/>
            <person name="Ma J."/>
        </authorList>
    </citation>
    <scope>NUCLEOTIDE SEQUENCE [LARGE SCALE GENOMIC DNA]</scope>
    <source>
        <strain evidence="8">KCTC 52607</strain>
    </source>
</reference>
<dbReference type="InterPro" id="IPR036881">
    <property type="entry name" value="Glyco_hydro_3_C_sf"/>
</dbReference>
<dbReference type="Pfam" id="PF14310">
    <property type="entry name" value="Fn3-like"/>
    <property type="match status" value="1"/>
</dbReference>
<dbReference type="InterPro" id="IPR001764">
    <property type="entry name" value="Glyco_hydro_3_N"/>
</dbReference>
<feature type="chain" id="PRO_5046044759" evidence="5">
    <location>
        <begin position="29"/>
        <end position="811"/>
    </location>
</feature>
<dbReference type="Gene3D" id="3.40.50.1700">
    <property type="entry name" value="Glycoside hydrolase family 3 C-terminal domain"/>
    <property type="match status" value="1"/>
</dbReference>
<dbReference type="InterPro" id="IPR044993">
    <property type="entry name" value="BXL"/>
</dbReference>
<dbReference type="PANTHER" id="PTHR42721">
    <property type="entry name" value="SUGAR HYDROLASE-RELATED"/>
    <property type="match status" value="1"/>
</dbReference>
<dbReference type="InterPro" id="IPR017853">
    <property type="entry name" value="GH"/>
</dbReference>
<evidence type="ECO:0000256" key="3">
    <source>
        <dbReference type="ARBA" id="ARBA00022801"/>
    </source>
</evidence>
<organism evidence="7 8">
    <name type="scientific">Alteraurantiacibacter palmitatis</name>
    <dbReference type="NCBI Taxonomy" id="2054628"/>
    <lineage>
        <taxon>Bacteria</taxon>
        <taxon>Pseudomonadati</taxon>
        <taxon>Pseudomonadota</taxon>
        <taxon>Alphaproteobacteria</taxon>
        <taxon>Sphingomonadales</taxon>
        <taxon>Erythrobacteraceae</taxon>
        <taxon>Alteraurantiacibacter</taxon>
    </lineage>
</organism>
<evidence type="ECO:0000259" key="6">
    <source>
        <dbReference type="SMART" id="SM01217"/>
    </source>
</evidence>
<accession>A0ABV7ECB1</accession>
<dbReference type="PANTHER" id="PTHR42721:SF3">
    <property type="entry name" value="BETA-D-XYLOSIDASE 5-RELATED"/>
    <property type="match status" value="1"/>
</dbReference>
<dbReference type="PRINTS" id="PR00133">
    <property type="entry name" value="GLHYDRLASE3"/>
</dbReference>
<dbReference type="EMBL" id="JBHRST010000022">
    <property type="protein sequence ID" value="MFC3099226.1"/>
    <property type="molecule type" value="Genomic_DNA"/>
</dbReference>
<dbReference type="SMART" id="SM01217">
    <property type="entry name" value="Fn3_like"/>
    <property type="match status" value="1"/>
</dbReference>